<evidence type="ECO:0000313" key="1">
    <source>
        <dbReference type="EMBL" id="CAF2254188.1"/>
    </source>
</evidence>
<proteinExistence type="predicted"/>
<dbReference type="Proteomes" id="UP000663824">
    <property type="component" value="Unassembled WGS sequence"/>
</dbReference>
<accession>A0A817ACG4</accession>
<organism evidence="1 2">
    <name type="scientific">Rotaria magnacalcarata</name>
    <dbReference type="NCBI Taxonomy" id="392030"/>
    <lineage>
        <taxon>Eukaryota</taxon>
        <taxon>Metazoa</taxon>
        <taxon>Spiralia</taxon>
        <taxon>Gnathifera</taxon>
        <taxon>Rotifera</taxon>
        <taxon>Eurotatoria</taxon>
        <taxon>Bdelloidea</taxon>
        <taxon>Philodinida</taxon>
        <taxon>Philodinidae</taxon>
        <taxon>Rotaria</taxon>
    </lineage>
</organism>
<protein>
    <submittedName>
        <fullName evidence="1">Uncharacterized protein</fullName>
    </submittedName>
</protein>
<evidence type="ECO:0000313" key="2">
    <source>
        <dbReference type="Proteomes" id="UP000663824"/>
    </source>
</evidence>
<gene>
    <name evidence="1" type="ORF">MBJ925_LOCUS38077</name>
</gene>
<reference evidence="1" key="1">
    <citation type="submission" date="2021-02" db="EMBL/GenBank/DDBJ databases">
        <authorList>
            <person name="Nowell W R."/>
        </authorList>
    </citation>
    <scope>NUCLEOTIDE SEQUENCE</scope>
</reference>
<dbReference type="EMBL" id="CAJNRE010021247">
    <property type="protein sequence ID" value="CAF2254188.1"/>
    <property type="molecule type" value="Genomic_DNA"/>
</dbReference>
<dbReference type="AlphaFoldDB" id="A0A817ACG4"/>
<comment type="caution">
    <text evidence="1">The sequence shown here is derived from an EMBL/GenBank/DDBJ whole genome shotgun (WGS) entry which is preliminary data.</text>
</comment>
<sequence>MSEEKQLVVFTKDDRDQIATIVRELQPNEDSIAFRELSQTINVATGMLPQKGNLLSKDDDKVVINLGNQLSTGYIVELEKFVEAAREDLIKIHSVLFQEAVSGRLENELQKMKLWNWN</sequence>
<name>A0A817ACG4_9BILA</name>